<dbReference type="EMBL" id="FXTP01000001">
    <property type="protein sequence ID" value="SMO33740.1"/>
    <property type="molecule type" value="Genomic_DNA"/>
</dbReference>
<evidence type="ECO:0000259" key="2">
    <source>
        <dbReference type="PROSITE" id="PS50894"/>
    </source>
</evidence>
<dbReference type="GO" id="GO:0000160">
    <property type="term" value="P:phosphorelay signal transduction system"/>
    <property type="evidence" value="ECO:0007669"/>
    <property type="project" value="InterPro"/>
</dbReference>
<dbReference type="RefSeq" id="WP_246075083.1">
    <property type="nucleotide sequence ID" value="NZ_FXTP01000001.1"/>
</dbReference>
<evidence type="ECO:0000313" key="3">
    <source>
        <dbReference type="EMBL" id="SMO33740.1"/>
    </source>
</evidence>
<dbReference type="Gene3D" id="1.20.120.160">
    <property type="entry name" value="HPT domain"/>
    <property type="match status" value="1"/>
</dbReference>
<proteinExistence type="predicted"/>
<accession>A0A521AGA9</accession>
<evidence type="ECO:0000313" key="4">
    <source>
        <dbReference type="Proteomes" id="UP000317557"/>
    </source>
</evidence>
<sequence>MSNNEPLINFSGISEMLYGDENFISEFSTAAVSSFTEFRENYRKYLLIRDEENFRKAGHKIKPVAMMLGVDQVVDEYEHAKTLIWEEKPEEDLKASAQKMQELCTRIIAELEEKT</sequence>
<dbReference type="SUPFAM" id="SSF47226">
    <property type="entry name" value="Histidine-containing phosphotransfer domain, HPT domain"/>
    <property type="match status" value="1"/>
</dbReference>
<dbReference type="Proteomes" id="UP000317557">
    <property type="component" value="Unassembled WGS sequence"/>
</dbReference>
<dbReference type="InterPro" id="IPR008207">
    <property type="entry name" value="Sig_transdc_His_kin_Hpt_dom"/>
</dbReference>
<feature type="domain" description="HPt" evidence="2">
    <location>
        <begin position="20"/>
        <end position="115"/>
    </location>
</feature>
<gene>
    <name evidence="3" type="ORF">SAMN06265219_101105</name>
</gene>
<dbReference type="GO" id="GO:0004672">
    <property type="term" value="F:protein kinase activity"/>
    <property type="evidence" value="ECO:0007669"/>
    <property type="project" value="UniProtKB-ARBA"/>
</dbReference>
<evidence type="ECO:0000256" key="1">
    <source>
        <dbReference type="PROSITE-ProRule" id="PRU00110"/>
    </source>
</evidence>
<keyword evidence="1" id="KW-0597">Phosphoprotein</keyword>
<reference evidence="3 4" key="1">
    <citation type="submission" date="2017-05" db="EMBL/GenBank/DDBJ databases">
        <authorList>
            <person name="Varghese N."/>
            <person name="Submissions S."/>
        </authorList>
    </citation>
    <scope>NUCLEOTIDE SEQUENCE [LARGE SCALE GENOMIC DNA]</scope>
    <source>
        <strain evidence="3 4">DSM 21985</strain>
    </source>
</reference>
<organism evidence="3 4">
    <name type="scientific">Gracilimonas mengyeensis</name>
    <dbReference type="NCBI Taxonomy" id="1302730"/>
    <lineage>
        <taxon>Bacteria</taxon>
        <taxon>Pseudomonadati</taxon>
        <taxon>Balneolota</taxon>
        <taxon>Balneolia</taxon>
        <taxon>Balneolales</taxon>
        <taxon>Balneolaceae</taxon>
        <taxon>Gracilimonas</taxon>
    </lineage>
</organism>
<dbReference type="AlphaFoldDB" id="A0A521AGA9"/>
<name>A0A521AGA9_9BACT</name>
<dbReference type="InterPro" id="IPR036641">
    <property type="entry name" value="HPT_dom_sf"/>
</dbReference>
<feature type="modified residue" description="Phosphohistidine" evidence="1">
    <location>
        <position position="59"/>
    </location>
</feature>
<protein>
    <recommendedName>
        <fullName evidence="2">HPt domain-containing protein</fullName>
    </recommendedName>
</protein>
<keyword evidence="4" id="KW-1185">Reference proteome</keyword>
<dbReference type="PROSITE" id="PS50894">
    <property type="entry name" value="HPT"/>
    <property type="match status" value="1"/>
</dbReference>